<dbReference type="FunFam" id="3.40.50.12160:FF:000003">
    <property type="entry name" value="CDK5 regulatory subunit-associated protein 1"/>
    <property type="match status" value="1"/>
</dbReference>
<dbReference type="NCBIfam" id="TIGR01574">
    <property type="entry name" value="miaB-methiolase"/>
    <property type="match status" value="1"/>
</dbReference>
<dbReference type="InterPro" id="IPR006463">
    <property type="entry name" value="MiaB_methiolase"/>
</dbReference>
<protein>
    <recommendedName>
        <fullName evidence="10 13">tRNA-2-methylthio-N(6)-dimethylallyladenosine synthase</fullName>
        <ecNumber evidence="8 13">2.8.4.3</ecNumber>
    </recommendedName>
    <alternativeName>
        <fullName evidence="12 13">(Dimethylallyl)adenosine tRNA methylthiotransferase MiaB</fullName>
    </alternativeName>
    <alternativeName>
        <fullName evidence="11 13">tRNA-i(6)A37 methylthiotransferase</fullName>
    </alternativeName>
</protein>
<feature type="binding site" evidence="13">
    <location>
        <position position="111"/>
    </location>
    <ligand>
        <name>[4Fe-4S] cluster</name>
        <dbReference type="ChEBI" id="CHEBI:49883"/>
        <label>1</label>
    </ligand>
</feature>
<feature type="binding site" evidence="13">
    <location>
        <position position="77"/>
    </location>
    <ligand>
        <name>[4Fe-4S] cluster</name>
        <dbReference type="ChEBI" id="CHEBI:49883"/>
        <label>1</label>
    </ligand>
</feature>
<feature type="domain" description="MTTase N-terminal" evidence="15">
    <location>
        <begin position="32"/>
        <end position="150"/>
    </location>
</feature>
<dbReference type="PROSITE" id="PS50926">
    <property type="entry name" value="TRAM"/>
    <property type="match status" value="1"/>
</dbReference>
<evidence type="ECO:0000259" key="15">
    <source>
        <dbReference type="PROSITE" id="PS51449"/>
    </source>
</evidence>
<feature type="binding site" evidence="13">
    <location>
        <position position="191"/>
    </location>
    <ligand>
        <name>[4Fe-4S] cluster</name>
        <dbReference type="ChEBI" id="CHEBI:49883"/>
        <label>2</label>
        <note>4Fe-4S-S-AdoMet</note>
    </ligand>
</feature>
<dbReference type="InterPro" id="IPR007197">
    <property type="entry name" value="rSAM"/>
</dbReference>
<dbReference type="EC" id="2.8.4.3" evidence="8 13"/>
<dbReference type="SFLD" id="SFLDS00029">
    <property type="entry name" value="Radical_SAM"/>
    <property type="match status" value="1"/>
</dbReference>
<comment type="function">
    <text evidence="1 13">Catalyzes the methylthiolation of N6-(dimethylallyl)adenosine (i(6)A), leading to the formation of 2-methylthio-N6-(dimethylallyl)adenosine (ms(2)i(6)A) at position 37 in tRNAs that read codons beginning with uridine.</text>
</comment>
<keyword evidence="4 13" id="KW-0949">S-adenosyl-L-methionine</keyword>
<dbReference type="GO" id="GO:0005829">
    <property type="term" value="C:cytosol"/>
    <property type="evidence" value="ECO:0007669"/>
    <property type="project" value="TreeGrafter"/>
</dbReference>
<keyword evidence="7 13" id="KW-0411">Iron-sulfur</keyword>
<reference evidence="17" key="2">
    <citation type="journal article" date="2021" name="PeerJ">
        <title>Extensive microbial diversity within the chicken gut microbiome revealed by metagenomics and culture.</title>
        <authorList>
            <person name="Gilroy R."/>
            <person name="Ravi A."/>
            <person name="Getino M."/>
            <person name="Pursley I."/>
            <person name="Horton D.L."/>
            <person name="Alikhan N.F."/>
            <person name="Baker D."/>
            <person name="Gharbi K."/>
            <person name="Hall N."/>
            <person name="Watson M."/>
            <person name="Adriaenssens E.M."/>
            <person name="Foster-Nyarko E."/>
            <person name="Jarju S."/>
            <person name="Secka A."/>
            <person name="Antonio M."/>
            <person name="Oren A."/>
            <person name="Chaudhuri R.R."/>
            <person name="La Ragione R."/>
            <person name="Hildebrand F."/>
            <person name="Pallen M.J."/>
        </authorList>
    </citation>
    <scope>NUCLEOTIDE SEQUENCE</scope>
    <source>
        <strain evidence="17">ChiHile30-977</strain>
    </source>
</reference>
<feature type="binding site" evidence="13">
    <location>
        <position position="187"/>
    </location>
    <ligand>
        <name>[4Fe-4S] cluster</name>
        <dbReference type="ChEBI" id="CHEBI:49883"/>
        <label>2</label>
        <note>4Fe-4S-S-AdoMet</note>
    </ligand>
</feature>
<evidence type="ECO:0000256" key="11">
    <source>
        <dbReference type="ARBA" id="ARBA00080698"/>
    </source>
</evidence>
<keyword evidence="6 13" id="KW-0408">Iron</keyword>
<evidence type="ECO:0000313" key="18">
    <source>
        <dbReference type="Proteomes" id="UP000886819"/>
    </source>
</evidence>
<feature type="domain" description="Radical SAM core" evidence="16">
    <location>
        <begin position="173"/>
        <end position="402"/>
    </location>
</feature>
<evidence type="ECO:0000256" key="8">
    <source>
        <dbReference type="ARBA" id="ARBA00033765"/>
    </source>
</evidence>
<dbReference type="PROSITE" id="PS01278">
    <property type="entry name" value="MTTASE_RADICAL"/>
    <property type="match status" value="1"/>
</dbReference>
<keyword evidence="13" id="KW-0963">Cytoplasm</keyword>
<feature type="domain" description="TRAM" evidence="14">
    <location>
        <begin position="405"/>
        <end position="468"/>
    </location>
</feature>
<dbReference type="PANTHER" id="PTHR43020">
    <property type="entry name" value="CDK5 REGULATORY SUBUNIT-ASSOCIATED PROTEIN 1"/>
    <property type="match status" value="1"/>
</dbReference>
<comment type="subcellular location">
    <subcellularLocation>
        <location evidence="13">Cytoplasm</location>
    </subcellularLocation>
</comment>
<dbReference type="InterPro" id="IPR013848">
    <property type="entry name" value="Methylthiotransferase_N"/>
</dbReference>
<feature type="binding site" evidence="13">
    <location>
        <position position="41"/>
    </location>
    <ligand>
        <name>[4Fe-4S] cluster</name>
        <dbReference type="ChEBI" id="CHEBI:49883"/>
        <label>1</label>
    </ligand>
</feature>
<dbReference type="Gene3D" id="3.40.50.12160">
    <property type="entry name" value="Methylthiotransferase, N-terminal domain"/>
    <property type="match status" value="1"/>
</dbReference>
<dbReference type="FunFam" id="3.80.30.20:FF:000001">
    <property type="entry name" value="tRNA-2-methylthio-N(6)-dimethylallyladenosine synthase 2"/>
    <property type="match status" value="1"/>
</dbReference>
<reference evidence="17" key="1">
    <citation type="submission" date="2020-10" db="EMBL/GenBank/DDBJ databases">
        <authorList>
            <person name="Gilroy R."/>
        </authorList>
    </citation>
    <scope>NUCLEOTIDE SEQUENCE</scope>
    <source>
        <strain evidence="17">ChiHile30-977</strain>
    </source>
</reference>
<evidence type="ECO:0000256" key="5">
    <source>
        <dbReference type="ARBA" id="ARBA00022723"/>
    </source>
</evidence>
<dbReference type="Pfam" id="PF01938">
    <property type="entry name" value="TRAM"/>
    <property type="match status" value="1"/>
</dbReference>
<evidence type="ECO:0000256" key="2">
    <source>
        <dbReference type="ARBA" id="ARBA00022485"/>
    </source>
</evidence>
<comment type="catalytic activity">
    <reaction evidence="9 13">
        <text>N(6)-dimethylallyladenosine(37) in tRNA + (sulfur carrier)-SH + AH2 + 2 S-adenosyl-L-methionine = 2-methylsulfanyl-N(6)-dimethylallyladenosine(37) in tRNA + (sulfur carrier)-H + 5'-deoxyadenosine + L-methionine + A + S-adenosyl-L-homocysteine + 2 H(+)</text>
        <dbReference type="Rhea" id="RHEA:37067"/>
        <dbReference type="Rhea" id="RHEA-COMP:10375"/>
        <dbReference type="Rhea" id="RHEA-COMP:10376"/>
        <dbReference type="Rhea" id="RHEA-COMP:14737"/>
        <dbReference type="Rhea" id="RHEA-COMP:14739"/>
        <dbReference type="ChEBI" id="CHEBI:13193"/>
        <dbReference type="ChEBI" id="CHEBI:15378"/>
        <dbReference type="ChEBI" id="CHEBI:17319"/>
        <dbReference type="ChEBI" id="CHEBI:17499"/>
        <dbReference type="ChEBI" id="CHEBI:29917"/>
        <dbReference type="ChEBI" id="CHEBI:57844"/>
        <dbReference type="ChEBI" id="CHEBI:57856"/>
        <dbReference type="ChEBI" id="CHEBI:59789"/>
        <dbReference type="ChEBI" id="CHEBI:64428"/>
        <dbReference type="ChEBI" id="CHEBI:74415"/>
        <dbReference type="ChEBI" id="CHEBI:74417"/>
        <dbReference type="EC" id="2.8.4.3"/>
    </reaction>
</comment>
<dbReference type="InterPro" id="IPR023404">
    <property type="entry name" value="rSAM_horseshoe"/>
</dbReference>
<dbReference type="GO" id="GO:0046872">
    <property type="term" value="F:metal ion binding"/>
    <property type="evidence" value="ECO:0007669"/>
    <property type="project" value="UniProtKB-KW"/>
</dbReference>
<dbReference type="PROSITE" id="PS51449">
    <property type="entry name" value="MTTASE_N"/>
    <property type="match status" value="1"/>
</dbReference>
<dbReference type="SMART" id="SM00729">
    <property type="entry name" value="Elp3"/>
    <property type="match status" value="1"/>
</dbReference>
<name>A0A9D0YXP9_9FIRM</name>
<keyword evidence="3 13" id="KW-0808">Transferase</keyword>
<dbReference type="Gene3D" id="3.80.30.20">
    <property type="entry name" value="tm_1862 like domain"/>
    <property type="match status" value="1"/>
</dbReference>
<dbReference type="InterPro" id="IPR058240">
    <property type="entry name" value="rSAM_sf"/>
</dbReference>
<gene>
    <name evidence="13 17" type="primary">miaB</name>
    <name evidence="17" type="ORF">IAA66_08675</name>
</gene>
<dbReference type="Pfam" id="PF00919">
    <property type="entry name" value="UPF0004"/>
    <property type="match status" value="1"/>
</dbReference>
<evidence type="ECO:0000256" key="12">
    <source>
        <dbReference type="ARBA" id="ARBA00081141"/>
    </source>
</evidence>
<dbReference type="Proteomes" id="UP000886819">
    <property type="component" value="Unassembled WGS sequence"/>
</dbReference>
<dbReference type="InterPro" id="IPR006638">
    <property type="entry name" value="Elp3/MiaA/NifB-like_rSAM"/>
</dbReference>
<accession>A0A9D0YXP9</accession>
<evidence type="ECO:0000256" key="10">
    <source>
        <dbReference type="ARBA" id="ARBA00068570"/>
    </source>
</evidence>
<dbReference type="InterPro" id="IPR005839">
    <property type="entry name" value="Methylthiotransferase"/>
</dbReference>
<dbReference type="SFLD" id="SFLDG01082">
    <property type="entry name" value="B12-binding_domain_containing"/>
    <property type="match status" value="1"/>
</dbReference>
<evidence type="ECO:0000256" key="4">
    <source>
        <dbReference type="ARBA" id="ARBA00022691"/>
    </source>
</evidence>
<evidence type="ECO:0000259" key="14">
    <source>
        <dbReference type="PROSITE" id="PS50926"/>
    </source>
</evidence>
<comment type="subunit">
    <text evidence="13">Monomer.</text>
</comment>
<evidence type="ECO:0000256" key="6">
    <source>
        <dbReference type="ARBA" id="ARBA00023004"/>
    </source>
</evidence>
<dbReference type="SFLD" id="SFLDF00273">
    <property type="entry name" value="(dimethylallyl)adenosine_tRNA"/>
    <property type="match status" value="1"/>
</dbReference>
<dbReference type="Pfam" id="PF04055">
    <property type="entry name" value="Radical_SAM"/>
    <property type="match status" value="1"/>
</dbReference>
<evidence type="ECO:0000259" key="16">
    <source>
        <dbReference type="PROSITE" id="PS51918"/>
    </source>
</evidence>
<comment type="caution">
    <text evidence="17">The sequence shown here is derived from an EMBL/GenBank/DDBJ whole genome shotgun (WGS) entry which is preliminary data.</text>
</comment>
<dbReference type="GO" id="GO:0051539">
    <property type="term" value="F:4 iron, 4 sulfur cluster binding"/>
    <property type="evidence" value="ECO:0007669"/>
    <property type="project" value="UniProtKB-UniRule"/>
</dbReference>
<keyword evidence="13" id="KW-0819">tRNA processing</keyword>
<dbReference type="PANTHER" id="PTHR43020:SF2">
    <property type="entry name" value="MITOCHONDRIAL TRNA METHYLTHIOTRANSFERASE CDK5RAP1"/>
    <property type="match status" value="1"/>
</dbReference>
<dbReference type="GO" id="GO:0035597">
    <property type="term" value="F:tRNA-2-methylthio-N(6)-dimethylallyladenosine(37) synthase activity"/>
    <property type="evidence" value="ECO:0007669"/>
    <property type="project" value="UniProtKB-EC"/>
</dbReference>
<dbReference type="CDD" id="cd01335">
    <property type="entry name" value="Radical_SAM"/>
    <property type="match status" value="1"/>
</dbReference>
<dbReference type="SUPFAM" id="SSF102114">
    <property type="entry name" value="Radical SAM enzymes"/>
    <property type="match status" value="1"/>
</dbReference>
<dbReference type="SFLD" id="SFLDG01061">
    <property type="entry name" value="methylthiotransferase"/>
    <property type="match status" value="1"/>
</dbReference>
<dbReference type="NCBIfam" id="TIGR00089">
    <property type="entry name" value="MiaB/RimO family radical SAM methylthiotransferase"/>
    <property type="match status" value="1"/>
</dbReference>
<evidence type="ECO:0000256" key="9">
    <source>
        <dbReference type="ARBA" id="ARBA00051425"/>
    </source>
</evidence>
<sequence length="472" mass="52600">MKRTEPPLVPEEALQAQRDAMREISAWPNRPQTYWIVTYGCQMNAHDSETLSGMLSEMGLRQAASRDGADLILFNTCCIRDNAERKALGNMTWLRQLKARRPELVLCVCGCMVQQPKMSQVLLRQYPFFDVAFGTHNLYRFPSLLLRALQTRRQVIEAGESDGCIAEGLPVRRESPFRAYVTIMYGCDNFCSYCIVPYVRGRERSRHPDAILREAEALVADGVQEIMLLGQNVNSYGNDLSGAPSFARLLRSLDSLGVPRIRFMTSHPKDISDELIDAMASSAHVAAHLHLPVQSGSDAVLRAMNRGYTRETYLRRAAALRAAMPDIALTTDLIVGFPGETEEDFADTLSLVEQMRYDSAYTFIFSPREGTRASRMSGQVPAPVATERIERLIAAQERISAQIYAGLVGTRQCVLAEERSRRREGQIAGKCSRGLTCNFDGDAAMIGRFVPVRITEAGHNTLRAVPLAKEEA</sequence>
<evidence type="ECO:0000313" key="17">
    <source>
        <dbReference type="EMBL" id="HIQ63639.1"/>
    </source>
</evidence>
<keyword evidence="2 13" id="KW-0004">4Fe-4S</keyword>
<feature type="binding site" evidence="13">
    <location>
        <position position="194"/>
    </location>
    <ligand>
        <name>[4Fe-4S] cluster</name>
        <dbReference type="ChEBI" id="CHEBI:49883"/>
        <label>2</label>
        <note>4Fe-4S-S-AdoMet</note>
    </ligand>
</feature>
<evidence type="ECO:0000256" key="1">
    <source>
        <dbReference type="ARBA" id="ARBA00003234"/>
    </source>
</evidence>
<dbReference type="InterPro" id="IPR038135">
    <property type="entry name" value="Methylthiotransferase_N_sf"/>
</dbReference>
<comment type="similarity">
    <text evidence="13">Belongs to the methylthiotransferase family. MiaB subfamily.</text>
</comment>
<dbReference type="AlphaFoldDB" id="A0A9D0YXP9"/>
<keyword evidence="5 13" id="KW-0479">Metal-binding</keyword>
<evidence type="ECO:0000256" key="7">
    <source>
        <dbReference type="ARBA" id="ARBA00023014"/>
    </source>
</evidence>
<dbReference type="EMBL" id="DVFI01000120">
    <property type="protein sequence ID" value="HIQ63639.1"/>
    <property type="molecule type" value="Genomic_DNA"/>
</dbReference>
<dbReference type="InterPro" id="IPR020612">
    <property type="entry name" value="Methylthiotransferase_CS"/>
</dbReference>
<evidence type="ECO:0000256" key="3">
    <source>
        <dbReference type="ARBA" id="ARBA00022679"/>
    </source>
</evidence>
<dbReference type="HAMAP" id="MF_01864">
    <property type="entry name" value="tRNA_metthiotr_MiaB"/>
    <property type="match status" value="1"/>
</dbReference>
<dbReference type="PROSITE" id="PS51918">
    <property type="entry name" value="RADICAL_SAM"/>
    <property type="match status" value="1"/>
</dbReference>
<proteinExistence type="inferred from homology"/>
<organism evidence="17 18">
    <name type="scientific">Candidatus Avichristensenella intestinipullorum</name>
    <dbReference type="NCBI Taxonomy" id="2840693"/>
    <lineage>
        <taxon>Bacteria</taxon>
        <taxon>Bacillati</taxon>
        <taxon>Bacillota</taxon>
        <taxon>Clostridia</taxon>
        <taxon>Candidatus Avichristensenella</taxon>
    </lineage>
</organism>
<dbReference type="InterPro" id="IPR002792">
    <property type="entry name" value="TRAM_dom"/>
</dbReference>
<comment type="cofactor">
    <cofactor evidence="13">
        <name>[4Fe-4S] cluster</name>
        <dbReference type="ChEBI" id="CHEBI:49883"/>
    </cofactor>
    <text evidence="13">Binds 2 [4Fe-4S] clusters. One cluster is coordinated with 3 cysteines and an exchangeable S-adenosyl-L-methionine.</text>
</comment>
<evidence type="ECO:0000256" key="13">
    <source>
        <dbReference type="HAMAP-Rule" id="MF_01864"/>
    </source>
</evidence>